<dbReference type="Gene3D" id="3.40.50.300">
    <property type="entry name" value="P-loop containing nucleotide triphosphate hydrolases"/>
    <property type="match status" value="1"/>
</dbReference>
<comment type="caution">
    <text evidence="2">The sequence shown here is derived from an EMBL/GenBank/DDBJ whole genome shotgun (WGS) entry which is preliminary data.</text>
</comment>
<dbReference type="SUPFAM" id="SSF52540">
    <property type="entry name" value="P-loop containing nucleoside triphosphate hydrolases"/>
    <property type="match status" value="1"/>
</dbReference>
<name>A0ABT1VBL1_9ACTN</name>
<dbReference type="EMBL" id="JANIAA010000054">
    <property type="protein sequence ID" value="MCQ8194783.1"/>
    <property type="molecule type" value="Genomic_DNA"/>
</dbReference>
<reference evidence="2 3" key="1">
    <citation type="submission" date="2022-07" db="EMBL/GenBank/DDBJ databases">
        <authorList>
            <person name="Phongsopitanun W."/>
            <person name="Tanasupawat S."/>
        </authorList>
    </citation>
    <scope>NUCLEOTIDE SEQUENCE [LARGE SCALE GENOMIC DNA]</scope>
    <source>
        <strain evidence="2 3">RCU-064</strain>
    </source>
</reference>
<evidence type="ECO:0000313" key="3">
    <source>
        <dbReference type="Proteomes" id="UP001204746"/>
    </source>
</evidence>
<organism evidence="2 3">
    <name type="scientific">Streptomyces rugosispiralis</name>
    <dbReference type="NCBI Taxonomy" id="2967341"/>
    <lineage>
        <taxon>Bacteria</taxon>
        <taxon>Bacillati</taxon>
        <taxon>Actinomycetota</taxon>
        <taxon>Actinomycetes</taxon>
        <taxon>Kitasatosporales</taxon>
        <taxon>Streptomycetaceae</taxon>
        <taxon>Streptomyces</taxon>
    </lineage>
</organism>
<gene>
    <name evidence="2" type="ORF">NP777_42465</name>
</gene>
<protein>
    <submittedName>
        <fullName evidence="2">AAA family ATPase</fullName>
    </submittedName>
</protein>
<accession>A0ABT1VBL1</accession>
<dbReference type="Pfam" id="PF13401">
    <property type="entry name" value="AAA_22"/>
    <property type="match status" value="1"/>
</dbReference>
<dbReference type="InterPro" id="IPR027417">
    <property type="entry name" value="P-loop_NTPase"/>
</dbReference>
<feature type="domain" description="ORC1/DEAH AAA+ ATPase" evidence="1">
    <location>
        <begin position="105"/>
        <end position="239"/>
    </location>
</feature>
<evidence type="ECO:0000259" key="1">
    <source>
        <dbReference type="Pfam" id="PF13401"/>
    </source>
</evidence>
<dbReference type="InterPro" id="IPR049945">
    <property type="entry name" value="AAA_22"/>
</dbReference>
<dbReference type="RefSeq" id="WP_256655544.1">
    <property type="nucleotide sequence ID" value="NZ_JANIAA010000054.1"/>
</dbReference>
<evidence type="ECO:0000313" key="2">
    <source>
        <dbReference type="EMBL" id="MCQ8194783.1"/>
    </source>
</evidence>
<sequence length="376" mass="42186">MMKATIELRAKREARLRQQLKETPMRPLPLFQLTGWTHFVDEKVEPPVLSAGSSPTEDRKKDEQAIAYHRHLRMVSTDATTHMQETVVEAVHRNSGCRDGLMDQVIDGPPGTGKTCLLRAMGRTAQKEIEAVTNGRQQNTIPVVHITTPADPEPKVNWIWEIGSYLGLNPEPKNLQEVLEMRKHQDVTLPVNYVLETAQTRLLLIDDINRASPQHLANVLPYFEYLRDKLGISIVFCGTGASHRLHQARILAGDLTRVSEENRVRLEQAGRPAKPVSPSPTALLPVTWLHPLPLGTKTEEQEMFRRVLASFEADLSLYRLEENALSQHAAELHRRTGGYFKALTYVISTAAVIAIRSVSENITMKEIDAATAQLGR</sequence>
<keyword evidence="3" id="KW-1185">Reference proteome</keyword>
<dbReference type="Proteomes" id="UP001204746">
    <property type="component" value="Unassembled WGS sequence"/>
</dbReference>
<proteinExistence type="predicted"/>